<keyword evidence="1" id="KW-1185">Reference proteome</keyword>
<dbReference type="Proteomes" id="UP000095287">
    <property type="component" value="Unplaced"/>
</dbReference>
<organism evidence="1 2">
    <name type="scientific">Steinernema glaseri</name>
    <dbReference type="NCBI Taxonomy" id="37863"/>
    <lineage>
        <taxon>Eukaryota</taxon>
        <taxon>Metazoa</taxon>
        <taxon>Ecdysozoa</taxon>
        <taxon>Nematoda</taxon>
        <taxon>Chromadorea</taxon>
        <taxon>Rhabditida</taxon>
        <taxon>Tylenchina</taxon>
        <taxon>Panagrolaimomorpha</taxon>
        <taxon>Strongyloidoidea</taxon>
        <taxon>Steinernematidae</taxon>
        <taxon>Steinernema</taxon>
    </lineage>
</organism>
<dbReference type="AlphaFoldDB" id="A0A1I7Y8D2"/>
<reference evidence="2" key="1">
    <citation type="submission" date="2016-11" db="UniProtKB">
        <authorList>
            <consortium name="WormBaseParasite"/>
        </authorList>
    </citation>
    <scope>IDENTIFICATION</scope>
</reference>
<protein>
    <submittedName>
        <fullName evidence="2">Uncharacterized protein</fullName>
    </submittedName>
</protein>
<evidence type="ECO:0000313" key="2">
    <source>
        <dbReference type="WBParaSite" id="L893_g13680.t1"/>
    </source>
</evidence>
<proteinExistence type="predicted"/>
<sequence>MDRAGLRERDVSNNKNTCFFGYFLVYRCRRAMFAEGFISFANSILPNLNEFLLIIKRLHPKSATRSASCSVGVWLPKKLDSGYCFENSPCVLSSVSEFLWNGGVPWSDRRSVSRLFHESSRKGRNVPWGGNMMSCVMNTTGLIVGHCRDEQI</sequence>
<evidence type="ECO:0000313" key="1">
    <source>
        <dbReference type="Proteomes" id="UP000095287"/>
    </source>
</evidence>
<accession>A0A1I7Y8D2</accession>
<name>A0A1I7Y8D2_9BILA</name>
<dbReference type="WBParaSite" id="L893_g13680.t1">
    <property type="protein sequence ID" value="L893_g13680.t1"/>
    <property type="gene ID" value="L893_g13680"/>
</dbReference>